<dbReference type="Pfam" id="PF20922">
    <property type="entry name" value="Anamorsin_N"/>
    <property type="match status" value="1"/>
</dbReference>
<evidence type="ECO:0000259" key="1">
    <source>
        <dbReference type="Pfam" id="PF20922"/>
    </source>
</evidence>
<feature type="domain" description="Anamorsin N-terminal" evidence="1">
    <location>
        <begin position="7"/>
        <end position="117"/>
    </location>
</feature>
<comment type="caution">
    <text evidence="2">The sequence shown here is derived from an EMBL/GenBank/DDBJ whole genome shotgun (WGS) entry which is preliminary data.</text>
</comment>
<dbReference type="SUPFAM" id="SSF53335">
    <property type="entry name" value="S-adenosyl-L-methionine-dependent methyltransferases"/>
    <property type="match status" value="1"/>
</dbReference>
<name>A0A0L7LGC4_OPEBR</name>
<organism evidence="2 3">
    <name type="scientific">Operophtera brumata</name>
    <name type="common">Winter moth</name>
    <name type="synonym">Phalaena brumata</name>
    <dbReference type="NCBI Taxonomy" id="104452"/>
    <lineage>
        <taxon>Eukaryota</taxon>
        <taxon>Metazoa</taxon>
        <taxon>Ecdysozoa</taxon>
        <taxon>Arthropoda</taxon>
        <taxon>Hexapoda</taxon>
        <taxon>Insecta</taxon>
        <taxon>Pterygota</taxon>
        <taxon>Neoptera</taxon>
        <taxon>Endopterygota</taxon>
        <taxon>Lepidoptera</taxon>
        <taxon>Glossata</taxon>
        <taxon>Ditrysia</taxon>
        <taxon>Geometroidea</taxon>
        <taxon>Geometridae</taxon>
        <taxon>Larentiinae</taxon>
        <taxon>Operophtera</taxon>
    </lineage>
</organism>
<dbReference type="PANTHER" id="PTHR13273">
    <property type="entry name" value="ANAMORSIN"/>
    <property type="match status" value="1"/>
</dbReference>
<dbReference type="Gene3D" id="3.40.50.150">
    <property type="entry name" value="Vaccinia Virus protein VP39"/>
    <property type="match status" value="1"/>
</dbReference>
<protein>
    <recommendedName>
        <fullName evidence="1">Anamorsin N-terminal domain-containing protein</fullName>
    </recommendedName>
</protein>
<evidence type="ECO:0000313" key="2">
    <source>
        <dbReference type="EMBL" id="KOB74439.1"/>
    </source>
</evidence>
<dbReference type="GO" id="GO:0016226">
    <property type="term" value="P:iron-sulfur cluster assembly"/>
    <property type="evidence" value="ECO:0007669"/>
    <property type="project" value="InterPro"/>
</dbReference>
<dbReference type="STRING" id="104452.A0A0L7LGC4"/>
<dbReference type="GO" id="GO:0051536">
    <property type="term" value="F:iron-sulfur cluster binding"/>
    <property type="evidence" value="ECO:0007669"/>
    <property type="project" value="InterPro"/>
</dbReference>
<proteinExistence type="predicted"/>
<accession>A0A0L7LGC4</accession>
<gene>
    <name evidence="2" type="ORF">OBRU01_09147</name>
</gene>
<dbReference type="EMBL" id="JTDY01001239">
    <property type="protein sequence ID" value="KOB74439.1"/>
    <property type="molecule type" value="Genomic_DNA"/>
</dbReference>
<dbReference type="AlphaFoldDB" id="A0A0L7LGC4"/>
<dbReference type="PANTHER" id="PTHR13273:SF14">
    <property type="entry name" value="ANAMORSIN"/>
    <property type="match status" value="1"/>
</dbReference>
<dbReference type="GO" id="GO:0005737">
    <property type="term" value="C:cytoplasm"/>
    <property type="evidence" value="ECO:0007669"/>
    <property type="project" value="InterPro"/>
</dbReference>
<keyword evidence="3" id="KW-1185">Reference proteome</keyword>
<dbReference type="InterPro" id="IPR007785">
    <property type="entry name" value="Anamorsin"/>
</dbReference>
<dbReference type="Proteomes" id="UP000037510">
    <property type="component" value="Unassembled WGS sequence"/>
</dbReference>
<evidence type="ECO:0000313" key="3">
    <source>
        <dbReference type="Proteomes" id="UP000037510"/>
    </source>
</evidence>
<reference evidence="2 3" key="1">
    <citation type="journal article" date="2015" name="Genome Biol. Evol.">
        <title>The genome of winter moth (Operophtera brumata) provides a genomic perspective on sexual dimorphism and phenology.</title>
        <authorList>
            <person name="Derks M.F."/>
            <person name="Smit S."/>
            <person name="Salis L."/>
            <person name="Schijlen E."/>
            <person name="Bossers A."/>
            <person name="Mateman C."/>
            <person name="Pijl A.S."/>
            <person name="de Ridder D."/>
            <person name="Groenen M.A."/>
            <person name="Visser M.E."/>
            <person name="Megens H.J."/>
        </authorList>
    </citation>
    <scope>NUCLEOTIDE SEQUENCE [LARGE SCALE GENOMIC DNA]</scope>
    <source>
        <strain evidence="2">WM2013NL</strain>
        <tissue evidence="2">Head and thorax</tissue>
    </source>
</reference>
<sequence length="177" mass="19420">MNSIKRGDSVLIIWNNGDQNSIQKLVNDINNLTKDGSVVLENSEMISGCSRPQSSFDVVLSNFISPHTIHHSDELLAIILKLLKPSGKFILKDETDLISALKLNGFVNVTRESDNTYVGSKASLKLNGKVTAPTVWKLDDTVEAAWTGVNDDDIIDDDQLLDADDLKKPDESALRGL</sequence>
<dbReference type="InterPro" id="IPR029063">
    <property type="entry name" value="SAM-dependent_MTases_sf"/>
</dbReference>
<dbReference type="InterPro" id="IPR049011">
    <property type="entry name" value="Anamorsin_N_metazoan"/>
</dbReference>